<keyword evidence="8 17" id="KW-0863">Zinc-finger</keyword>
<comment type="caution">
    <text evidence="20">The sequence shown here is derived from an EMBL/GenBank/DDBJ whole genome shotgun (WGS) entry which is preliminary data.</text>
</comment>
<dbReference type="Proteomes" id="UP001165080">
    <property type="component" value="Unassembled WGS sequence"/>
</dbReference>
<evidence type="ECO:0000256" key="6">
    <source>
        <dbReference type="ARBA" id="ARBA00022692"/>
    </source>
</evidence>
<keyword evidence="20" id="KW-0378">Hydrolase</keyword>
<dbReference type="GO" id="GO:0009507">
    <property type="term" value="C:chloroplast"/>
    <property type="evidence" value="ECO:0007669"/>
    <property type="project" value="UniProtKB-SubCell"/>
</dbReference>
<keyword evidence="9" id="KW-0418">Kinase</keyword>
<dbReference type="PANTHER" id="PTHR32523">
    <property type="entry name" value="PHYTOL KINASE 1, CHLOROPLASTIC"/>
    <property type="match status" value="1"/>
</dbReference>
<protein>
    <recommendedName>
        <fullName evidence="15">phytol kinase</fullName>
        <ecNumber evidence="15">2.7.1.182</ecNumber>
    </recommendedName>
</protein>
<evidence type="ECO:0000256" key="4">
    <source>
        <dbReference type="ARBA" id="ARBA00022640"/>
    </source>
</evidence>
<dbReference type="GO" id="GO:0008270">
    <property type="term" value="F:zinc ion binding"/>
    <property type="evidence" value="ECO:0007669"/>
    <property type="project" value="UniProtKB-KW"/>
</dbReference>
<dbReference type="PANTHER" id="PTHR32523:SF8">
    <property type="entry name" value="DOLICHOL KINASE"/>
    <property type="match status" value="1"/>
</dbReference>
<dbReference type="GO" id="GO:0006508">
    <property type="term" value="P:proteolysis"/>
    <property type="evidence" value="ECO:0007669"/>
    <property type="project" value="UniProtKB-KW"/>
</dbReference>
<feature type="region of interest" description="Disordered" evidence="18">
    <location>
        <begin position="986"/>
        <end position="1008"/>
    </location>
</feature>
<evidence type="ECO:0000256" key="11">
    <source>
        <dbReference type="ARBA" id="ARBA00022946"/>
    </source>
</evidence>
<comment type="pathway">
    <text evidence="14">Cofactor biosynthesis; tocopherol biosynthesis.</text>
</comment>
<dbReference type="SUPFAM" id="SSF144232">
    <property type="entry name" value="HIT/MYND zinc finger-like"/>
    <property type="match status" value="1"/>
</dbReference>
<evidence type="ECO:0000256" key="15">
    <source>
        <dbReference type="ARBA" id="ARBA00039024"/>
    </source>
</evidence>
<keyword evidence="12" id="KW-1133">Transmembrane helix</keyword>
<evidence type="ECO:0000256" key="12">
    <source>
        <dbReference type="ARBA" id="ARBA00022989"/>
    </source>
</evidence>
<dbReference type="GO" id="GO:0010276">
    <property type="term" value="F:phytol kinase activity"/>
    <property type="evidence" value="ECO:0007669"/>
    <property type="project" value="UniProtKB-EC"/>
</dbReference>
<keyword evidence="3" id="KW-0150">Chloroplast</keyword>
<keyword evidence="6" id="KW-0812">Transmembrane</keyword>
<evidence type="ECO:0000256" key="10">
    <source>
        <dbReference type="ARBA" id="ARBA00022833"/>
    </source>
</evidence>
<evidence type="ECO:0000256" key="1">
    <source>
        <dbReference type="ARBA" id="ARBA00004508"/>
    </source>
</evidence>
<evidence type="ECO:0000256" key="16">
    <source>
        <dbReference type="ARBA" id="ARBA00048889"/>
    </source>
</evidence>
<dbReference type="GO" id="GO:0016020">
    <property type="term" value="C:membrane"/>
    <property type="evidence" value="ECO:0007669"/>
    <property type="project" value="UniProtKB-SubCell"/>
</dbReference>
<evidence type="ECO:0000313" key="20">
    <source>
        <dbReference type="EMBL" id="GLC47626.1"/>
    </source>
</evidence>
<evidence type="ECO:0000256" key="5">
    <source>
        <dbReference type="ARBA" id="ARBA00022679"/>
    </source>
</evidence>
<dbReference type="AlphaFoldDB" id="A0A9W6EX45"/>
<comment type="similarity">
    <text evidence="2">Belongs to the polyprenol kinase family.</text>
</comment>
<feature type="region of interest" description="Disordered" evidence="18">
    <location>
        <begin position="349"/>
        <end position="370"/>
    </location>
</feature>
<evidence type="ECO:0000256" key="3">
    <source>
        <dbReference type="ARBA" id="ARBA00022528"/>
    </source>
</evidence>
<feature type="region of interest" description="Disordered" evidence="18">
    <location>
        <begin position="251"/>
        <end position="282"/>
    </location>
</feature>
<proteinExistence type="inferred from homology"/>
<evidence type="ECO:0000256" key="17">
    <source>
        <dbReference type="PROSITE-ProRule" id="PRU00134"/>
    </source>
</evidence>
<keyword evidence="20" id="KW-0645">Protease</keyword>
<keyword evidence="7" id="KW-0479">Metal-binding</keyword>
<feature type="compositionally biased region" description="Gly residues" evidence="18">
    <location>
        <begin position="986"/>
        <end position="1001"/>
    </location>
</feature>
<keyword evidence="11" id="KW-0809">Transit peptide</keyword>
<dbReference type="PROSITE" id="PS50865">
    <property type="entry name" value="ZF_MYND_2"/>
    <property type="match status" value="1"/>
</dbReference>
<feature type="compositionally biased region" description="Low complexity" evidence="18">
    <location>
        <begin position="259"/>
        <end position="271"/>
    </location>
</feature>
<keyword evidence="13" id="KW-0472">Membrane</keyword>
<dbReference type="Gene3D" id="6.10.140.2220">
    <property type="match status" value="1"/>
</dbReference>
<evidence type="ECO:0000256" key="14">
    <source>
        <dbReference type="ARBA" id="ARBA00024015"/>
    </source>
</evidence>
<evidence type="ECO:0000313" key="21">
    <source>
        <dbReference type="Proteomes" id="UP001165080"/>
    </source>
</evidence>
<dbReference type="InterPro" id="IPR039606">
    <property type="entry name" value="Phytol/farnesol_kinase"/>
</dbReference>
<evidence type="ECO:0000256" key="9">
    <source>
        <dbReference type="ARBA" id="ARBA00022777"/>
    </source>
</evidence>
<accession>A0A9W6EX45</accession>
<keyword evidence="10" id="KW-0862">Zinc</keyword>
<dbReference type="EC" id="2.7.1.182" evidence="15"/>
<feature type="compositionally biased region" description="Gly residues" evidence="18">
    <location>
        <begin position="798"/>
        <end position="808"/>
    </location>
</feature>
<evidence type="ECO:0000259" key="19">
    <source>
        <dbReference type="PROSITE" id="PS50865"/>
    </source>
</evidence>
<dbReference type="GO" id="GO:0008233">
    <property type="term" value="F:peptidase activity"/>
    <property type="evidence" value="ECO:0007669"/>
    <property type="project" value="UniProtKB-KW"/>
</dbReference>
<comment type="subcellular location">
    <subcellularLocation>
        <location evidence="1">Plastid</location>
        <location evidence="1">Chloroplast membrane</location>
        <topology evidence="1">Multi-pass membrane protein</topology>
    </subcellularLocation>
</comment>
<feature type="region of interest" description="Disordered" evidence="18">
    <location>
        <begin position="791"/>
        <end position="815"/>
    </location>
</feature>
<evidence type="ECO:0000256" key="7">
    <source>
        <dbReference type="ARBA" id="ARBA00022723"/>
    </source>
</evidence>
<organism evidence="20 21">
    <name type="scientific">Pleodorina starrii</name>
    <dbReference type="NCBI Taxonomy" id="330485"/>
    <lineage>
        <taxon>Eukaryota</taxon>
        <taxon>Viridiplantae</taxon>
        <taxon>Chlorophyta</taxon>
        <taxon>core chlorophytes</taxon>
        <taxon>Chlorophyceae</taxon>
        <taxon>CS clade</taxon>
        <taxon>Chlamydomonadales</taxon>
        <taxon>Volvocaceae</taxon>
        <taxon>Pleodorina</taxon>
    </lineage>
</organism>
<dbReference type="OrthoDB" id="552275at2759"/>
<dbReference type="EMBL" id="BRXU01000001">
    <property type="protein sequence ID" value="GLC47626.1"/>
    <property type="molecule type" value="Genomic_DNA"/>
</dbReference>
<dbReference type="InterPro" id="IPR002893">
    <property type="entry name" value="Znf_MYND"/>
</dbReference>
<keyword evidence="21" id="KW-1185">Reference proteome</keyword>
<feature type="region of interest" description="Disordered" evidence="18">
    <location>
        <begin position="559"/>
        <end position="590"/>
    </location>
</feature>
<name>A0A9W6EX45_9CHLO</name>
<evidence type="ECO:0000256" key="8">
    <source>
        <dbReference type="ARBA" id="ARBA00022771"/>
    </source>
</evidence>
<keyword evidence="4" id="KW-0934">Plastid</keyword>
<dbReference type="Pfam" id="PF01753">
    <property type="entry name" value="zf-MYND"/>
    <property type="match status" value="1"/>
</dbReference>
<feature type="compositionally biased region" description="Low complexity" evidence="18">
    <location>
        <begin position="570"/>
        <end position="585"/>
    </location>
</feature>
<reference evidence="20 21" key="1">
    <citation type="journal article" date="2023" name="Commun. Biol.">
        <title>Reorganization of the ancestral sex-determining regions during the evolution of trioecy in Pleodorina starrii.</title>
        <authorList>
            <person name="Takahashi K."/>
            <person name="Suzuki S."/>
            <person name="Kawai-Toyooka H."/>
            <person name="Yamamoto K."/>
            <person name="Hamaji T."/>
            <person name="Ootsuki R."/>
            <person name="Yamaguchi H."/>
            <person name="Kawachi M."/>
            <person name="Higashiyama T."/>
            <person name="Nozaki H."/>
        </authorList>
    </citation>
    <scope>NUCLEOTIDE SEQUENCE [LARGE SCALE GENOMIC DNA]</scope>
    <source>
        <strain evidence="20 21">NIES-4479</strain>
    </source>
</reference>
<evidence type="ECO:0000256" key="18">
    <source>
        <dbReference type="SAM" id="MobiDB-lite"/>
    </source>
</evidence>
<keyword evidence="5" id="KW-0808">Transferase</keyword>
<feature type="domain" description="MYND-type" evidence="19">
    <location>
        <begin position="1099"/>
        <end position="1144"/>
    </location>
</feature>
<comment type="catalytic activity">
    <reaction evidence="16">
        <text>phytol + CTP = phytyl phosphate + CDP + H(+)</text>
        <dbReference type="Rhea" id="RHEA:38055"/>
        <dbReference type="ChEBI" id="CHEBI:15378"/>
        <dbReference type="ChEBI" id="CHEBI:17327"/>
        <dbReference type="ChEBI" id="CHEBI:37563"/>
        <dbReference type="ChEBI" id="CHEBI:58069"/>
        <dbReference type="ChEBI" id="CHEBI:75483"/>
        <dbReference type="EC" id="2.7.1.182"/>
    </reaction>
</comment>
<gene>
    <name evidence="20" type="primary">PLEST010195</name>
    <name evidence="20" type="ORF">PLESTB_000008500</name>
</gene>
<evidence type="ECO:0000256" key="13">
    <source>
        <dbReference type="ARBA" id="ARBA00023136"/>
    </source>
</evidence>
<sequence length="1149" mass="116215">MQQLHAFNLAVREGLSARRPSVQHALNIQNAFYEVATKVPAELRNATVTGGSHLPASVCMDALIFLDAVVDTASIPAWQEAMASVTAFVAPCSDAANASAVDSNHPRVLVTNKAAMHVAECVSAAAVAVRSVAEGIVCGVFRPTSTFAATAVHVVSSAHEQLSSKDLMATAATLLRTMRGLALIERSRGVDYPPRVPLSIVQAVFGGCVMACMDASDPSRLKSNAAAISASELRQGAAVAASVGLWRSVSDGGVDGPRSGSSSTSSSNPGDSSGGAGGLPVDTVGKRKMLEALHSSGLVEELSTTLLSLPPPIQPPTAPASHEAETRLLMSALNLCRFVTVIAAPVSTGLKSQPQKPRGQGQGQEGGQQRTLKEADALALLLLQGPQLQRLLQVAMMRVAVDGGVTEAAEAAANNGLEAAAAGASTGAAAGASCHGGGACCLLEPVVPRPEHALPAVCYQLTFLTAAAGAWAYQLRFAGGSTSAAGGGGAAAAPPAPQLMARLLCGALEALVRLRSGRGPPGAEYTKEACGVFDGLSGTAFDAVGVLLRLVAQQVVPMEARPGPGGGARPGSARQQQRQQRQQQGDVRSARSDWLEVTGWLMAMAVAIADGPEGGASVPAAALETLHGYTPGLVEDWSDMKEADRRCAADALARTDFLRSLDTILRRTVRRASAAVGLRALELDGAMHSDLLPFLIAHQVDRGRSGGPWVAGRDLGVLLTMTKAARLAAGSACERLAEACAAAAGATAAAGEAAVAAADATLERASYGLLPACMLLSLTAELVFLAPASASPRTSSGAGAGAGTGAGGDDSSHERREDLRAVLAAGAASLFPAFADLLDRLAASSLMPRLRNHGGIDGGVSRICVTLAQGATCLRRLLYVVPTPQLLPAAPIRFLAAGGRLLSVLAPPPSPGQNQAQARLAGIAAAMVGLPPGSLGSDGRPHASPGLLMALMPIAIRLVLVLSHMAACEGLAARVLVALTGSSGGGGGGGGSSAGGSGAAPGAGPAEAAAAAEDLRPLLSALPRLNGGTEPWLGPLKEKAAECGRDNGGGGAAAFRRWAAGNVRRLEEVAKEHDVDGAAGGLPPPPPSALAAAVRLCGNPACGRFEGDHESSAARSKCGRCRAVRYCGAECQLAHWGNGHKAECRRVGG</sequence>
<evidence type="ECO:0000256" key="2">
    <source>
        <dbReference type="ARBA" id="ARBA00010794"/>
    </source>
</evidence>